<dbReference type="Pfam" id="PF06325">
    <property type="entry name" value="PrmA"/>
    <property type="match status" value="1"/>
</dbReference>
<dbReference type="AlphaFoldDB" id="A0AAD9KVM7"/>
<feature type="compositionally biased region" description="Low complexity" evidence="7">
    <location>
        <begin position="181"/>
        <end position="195"/>
    </location>
</feature>
<dbReference type="FunFam" id="3.40.50.150:FF:000003">
    <property type="entry name" value="Blast:Protein arginine N-methyltransferase 1"/>
    <property type="match status" value="1"/>
</dbReference>
<dbReference type="GO" id="GO:0005634">
    <property type="term" value="C:nucleus"/>
    <property type="evidence" value="ECO:0007669"/>
    <property type="project" value="TreeGrafter"/>
</dbReference>
<feature type="region of interest" description="Disordered" evidence="7">
    <location>
        <begin position="1"/>
        <end position="140"/>
    </location>
</feature>
<proteinExistence type="predicted"/>
<dbReference type="EMBL" id="JAODUO010000558">
    <property type="protein sequence ID" value="KAK2178157.1"/>
    <property type="molecule type" value="Genomic_DNA"/>
</dbReference>
<dbReference type="SUPFAM" id="SSF53335">
    <property type="entry name" value="S-adenosyl-L-methionine-dependent methyltransferases"/>
    <property type="match status" value="1"/>
</dbReference>
<gene>
    <name evidence="9" type="ORF">NP493_559g01013</name>
</gene>
<dbReference type="InterPro" id="IPR055135">
    <property type="entry name" value="PRMT_dom"/>
</dbReference>
<dbReference type="GO" id="GO:0032259">
    <property type="term" value="P:methylation"/>
    <property type="evidence" value="ECO:0007669"/>
    <property type="project" value="UniProtKB-KW"/>
</dbReference>
<accession>A0AAD9KVM7</accession>
<dbReference type="PANTHER" id="PTHR11006:SF124">
    <property type="entry name" value="ARGININE METHYLTRANSFERASE 1-RELATED"/>
    <property type="match status" value="1"/>
</dbReference>
<feature type="compositionally biased region" description="Basic and acidic residues" evidence="7">
    <location>
        <begin position="11"/>
        <end position="139"/>
    </location>
</feature>
<dbReference type="Gene3D" id="3.40.50.150">
    <property type="entry name" value="Vaccinia Virus protein VP39"/>
    <property type="match status" value="1"/>
</dbReference>
<name>A0AAD9KVM7_RIDPI</name>
<dbReference type="PANTHER" id="PTHR11006">
    <property type="entry name" value="PROTEIN ARGININE N-METHYLTRANSFERASE"/>
    <property type="match status" value="1"/>
</dbReference>
<evidence type="ECO:0000256" key="6">
    <source>
        <dbReference type="PROSITE-ProRule" id="PRU01015"/>
    </source>
</evidence>
<evidence type="ECO:0000256" key="5">
    <source>
        <dbReference type="ARBA" id="ARBA00049303"/>
    </source>
</evidence>
<dbReference type="Pfam" id="PF22528">
    <property type="entry name" value="PRMT_C"/>
    <property type="match status" value="2"/>
</dbReference>
<evidence type="ECO:0000256" key="7">
    <source>
        <dbReference type="SAM" id="MobiDB-lite"/>
    </source>
</evidence>
<reference evidence="9" key="1">
    <citation type="journal article" date="2023" name="Mol. Biol. Evol.">
        <title>Third-Generation Sequencing Reveals the Adaptive Role of the Epigenome in Three Deep-Sea Polychaetes.</title>
        <authorList>
            <person name="Perez M."/>
            <person name="Aroh O."/>
            <person name="Sun Y."/>
            <person name="Lan Y."/>
            <person name="Juniper S.K."/>
            <person name="Young C.R."/>
            <person name="Angers B."/>
            <person name="Qian P.Y."/>
        </authorList>
    </citation>
    <scope>NUCLEOTIDE SEQUENCE</scope>
    <source>
        <strain evidence="9">R07B-5</strain>
    </source>
</reference>
<evidence type="ECO:0000256" key="1">
    <source>
        <dbReference type="ARBA" id="ARBA00011925"/>
    </source>
</evidence>
<protein>
    <recommendedName>
        <fullName evidence="1">type I protein arginine methyltransferase</fullName>
        <ecNumber evidence="1">2.1.1.319</ecNumber>
    </recommendedName>
</protein>
<keyword evidence="4 6" id="KW-0949">S-adenosyl-L-methionine</keyword>
<comment type="catalytic activity">
    <reaction evidence="5">
        <text>L-arginyl-[protein] + S-adenosyl-L-methionine = N(omega)-methyl-L-arginyl-[protein] + S-adenosyl-L-homocysteine + H(+)</text>
        <dbReference type="Rhea" id="RHEA:48100"/>
        <dbReference type="Rhea" id="RHEA-COMP:10532"/>
        <dbReference type="Rhea" id="RHEA-COMP:11990"/>
        <dbReference type="ChEBI" id="CHEBI:15378"/>
        <dbReference type="ChEBI" id="CHEBI:29965"/>
        <dbReference type="ChEBI" id="CHEBI:57856"/>
        <dbReference type="ChEBI" id="CHEBI:59789"/>
        <dbReference type="ChEBI" id="CHEBI:65280"/>
    </reaction>
    <physiologicalReaction direction="left-to-right" evidence="5">
        <dbReference type="Rhea" id="RHEA:48101"/>
    </physiologicalReaction>
</comment>
<evidence type="ECO:0000259" key="8">
    <source>
        <dbReference type="Pfam" id="PF22528"/>
    </source>
</evidence>
<feature type="domain" description="Protein arginine N-methyltransferase" evidence="8">
    <location>
        <begin position="356"/>
        <end position="424"/>
    </location>
</feature>
<dbReference type="PROSITE" id="PS51678">
    <property type="entry name" value="SAM_MT_PRMT"/>
    <property type="match status" value="1"/>
</dbReference>
<dbReference type="Gene3D" id="2.70.160.11">
    <property type="entry name" value="Hnrnp arginine n-methyltransferase1"/>
    <property type="match status" value="2"/>
</dbReference>
<keyword evidence="2 6" id="KW-0489">Methyltransferase</keyword>
<evidence type="ECO:0000256" key="4">
    <source>
        <dbReference type="ARBA" id="ARBA00022691"/>
    </source>
</evidence>
<organism evidence="9 10">
    <name type="scientific">Ridgeia piscesae</name>
    <name type="common">Tubeworm</name>
    <dbReference type="NCBI Taxonomy" id="27915"/>
    <lineage>
        <taxon>Eukaryota</taxon>
        <taxon>Metazoa</taxon>
        <taxon>Spiralia</taxon>
        <taxon>Lophotrochozoa</taxon>
        <taxon>Annelida</taxon>
        <taxon>Polychaeta</taxon>
        <taxon>Sedentaria</taxon>
        <taxon>Canalipalpata</taxon>
        <taxon>Sabellida</taxon>
        <taxon>Siboglinidae</taxon>
        <taxon>Ridgeia</taxon>
    </lineage>
</organism>
<evidence type="ECO:0000313" key="10">
    <source>
        <dbReference type="Proteomes" id="UP001209878"/>
    </source>
</evidence>
<feature type="domain" description="Protein arginine N-methyltransferase" evidence="8">
    <location>
        <begin position="434"/>
        <end position="485"/>
    </location>
</feature>
<feature type="compositionally biased region" description="Polar residues" evidence="7">
    <location>
        <begin position="1"/>
        <end position="10"/>
    </location>
</feature>
<dbReference type="CDD" id="cd02440">
    <property type="entry name" value="AdoMet_MTases"/>
    <property type="match status" value="1"/>
</dbReference>
<dbReference type="InterPro" id="IPR025799">
    <property type="entry name" value="Arg_MeTrfase"/>
</dbReference>
<dbReference type="Proteomes" id="UP001209878">
    <property type="component" value="Unassembled WGS sequence"/>
</dbReference>
<comment type="caution">
    <text evidence="9">The sequence shown here is derived from an EMBL/GenBank/DDBJ whole genome shotgun (WGS) entry which is preliminary data.</text>
</comment>
<dbReference type="EC" id="2.1.1.319" evidence="1"/>
<dbReference type="GO" id="GO:0035242">
    <property type="term" value="F:protein-arginine omega-N asymmetric methyltransferase activity"/>
    <property type="evidence" value="ECO:0007669"/>
    <property type="project" value="UniProtKB-EC"/>
</dbReference>
<evidence type="ECO:0000313" key="9">
    <source>
        <dbReference type="EMBL" id="KAK2178157.1"/>
    </source>
</evidence>
<dbReference type="InterPro" id="IPR029063">
    <property type="entry name" value="SAM-dependent_MTases_sf"/>
</dbReference>
<evidence type="ECO:0000256" key="3">
    <source>
        <dbReference type="ARBA" id="ARBA00022679"/>
    </source>
</evidence>
<evidence type="ECO:0000256" key="2">
    <source>
        <dbReference type="ARBA" id="ARBA00022603"/>
    </source>
</evidence>
<keyword evidence="3 6" id="KW-0808">Transferase</keyword>
<keyword evidence="10" id="KW-1185">Reference proteome</keyword>
<sequence length="500" mass="58769">MQMAKNIQPSQERERERERRREERRGEERRGEERRGEERRGEERRGEERRGEERRGEERRGEEREERREEGEERRGEERRGEERGEERREETGEIEREERQTGRQTERWTDGEMDRRRDGQIDRRRDGETERQSITDKSKVKKIRNTGIVWKSVGATCWGRIDSSREQWTQTCVPTSTAEPTTNGPTSNGPTNCTSNNSTKVDISEMTSKDYYFDSYAHFGIHEEMLKDEVRTLTYRNAMYHNKHLFRGKVVLDVGCGTGILSMFAAKAGAKLVIGIECSSIVDYAEKIVKDNKMDDVVKLVKGKVEEVTLPEGVEKVDIIISEWMGYCLFYESMLQTVIYARDKWLAHDGLIFPDRATLYVCAIEDRQYKDEKINWWDNVYGFDMSCIRKVAISEPLVDVVDPKQVVSNSCLVKEVDIYTVKETVSRLHLQWPDAQYTHWKQTVLYLDEYITAKKGEELFGVLTMKPNKRNTRDLDFSIDIDFRGELCEMVQTMNYKMR</sequence>
<feature type="region of interest" description="Disordered" evidence="7">
    <location>
        <begin position="172"/>
        <end position="197"/>
    </location>
</feature>
<dbReference type="GO" id="GO:0042054">
    <property type="term" value="F:histone methyltransferase activity"/>
    <property type="evidence" value="ECO:0007669"/>
    <property type="project" value="TreeGrafter"/>
</dbReference>
<dbReference type="GO" id="GO:0035241">
    <property type="term" value="F:protein-arginine omega-N monomethyltransferase activity"/>
    <property type="evidence" value="ECO:0007669"/>
    <property type="project" value="TreeGrafter"/>
</dbReference>